<dbReference type="KEGG" id="hba:Hbal_0260"/>
<organism evidence="6 7">
    <name type="scientific">Hirschia baltica (strain ATCC 49814 / DSM 5838 / IFAM 1418)</name>
    <dbReference type="NCBI Taxonomy" id="582402"/>
    <lineage>
        <taxon>Bacteria</taxon>
        <taxon>Pseudomonadati</taxon>
        <taxon>Pseudomonadota</taxon>
        <taxon>Alphaproteobacteria</taxon>
        <taxon>Hyphomonadales</taxon>
        <taxon>Hyphomonadaceae</taxon>
        <taxon>Hirschia</taxon>
    </lineage>
</organism>
<dbReference type="NCBIfam" id="TIGR00093">
    <property type="entry name" value="pseudouridine synthase"/>
    <property type="match status" value="1"/>
</dbReference>
<reference evidence="7" key="1">
    <citation type="journal article" date="2011" name="J. Bacteriol.">
        <title>Genome sequences of eight morphologically diverse alphaproteobacteria.</title>
        <authorList>
            <consortium name="US DOE Joint Genome Institute"/>
            <person name="Brown P.J."/>
            <person name="Kysela D.T."/>
            <person name="Buechlein A."/>
            <person name="Hemmerich C."/>
            <person name="Brun Y.V."/>
        </authorList>
    </citation>
    <scope>NUCLEOTIDE SEQUENCE [LARGE SCALE GENOMIC DNA]</scope>
    <source>
        <strain evidence="7">ATCC 49814 / DSM 5838 / IFAM 1418</strain>
    </source>
</reference>
<evidence type="ECO:0000256" key="2">
    <source>
        <dbReference type="ARBA" id="ARBA00023235"/>
    </source>
</evidence>
<dbReference type="SUPFAM" id="SSF55174">
    <property type="entry name" value="Alpha-L RNA-binding motif"/>
    <property type="match status" value="1"/>
</dbReference>
<dbReference type="InterPro" id="IPR050343">
    <property type="entry name" value="RsuA_PseudoU_synthase"/>
</dbReference>
<evidence type="ECO:0000313" key="6">
    <source>
        <dbReference type="EMBL" id="ACT57962.1"/>
    </source>
</evidence>
<dbReference type="InterPro" id="IPR006145">
    <property type="entry name" value="PsdUridine_synth_RsuA/RluA"/>
</dbReference>
<accession>C6XLQ6</accession>
<dbReference type="RefSeq" id="WP_012778120.1">
    <property type="nucleotide sequence ID" value="NC_012982.1"/>
</dbReference>
<dbReference type="eggNOG" id="COG1187">
    <property type="taxonomic scope" value="Bacteria"/>
</dbReference>
<dbReference type="HOGENOM" id="CLU_024979_1_2_5"/>
<feature type="domain" description="Pseudouridine synthase RsuA/RluA-like" evidence="5">
    <location>
        <begin position="73"/>
        <end position="205"/>
    </location>
</feature>
<dbReference type="PANTHER" id="PTHR47683">
    <property type="entry name" value="PSEUDOURIDINE SYNTHASE FAMILY PROTEIN-RELATED"/>
    <property type="match status" value="1"/>
</dbReference>
<dbReference type="STRING" id="582402.Hbal_0260"/>
<dbReference type="SUPFAM" id="SSF55120">
    <property type="entry name" value="Pseudouridine synthase"/>
    <property type="match status" value="1"/>
</dbReference>
<dbReference type="OrthoDB" id="9807213at2"/>
<dbReference type="CDD" id="cd00165">
    <property type="entry name" value="S4"/>
    <property type="match status" value="1"/>
</dbReference>
<evidence type="ECO:0000256" key="4">
    <source>
        <dbReference type="RuleBase" id="RU003887"/>
    </source>
</evidence>
<protein>
    <recommendedName>
        <fullName evidence="4">Pseudouridine synthase</fullName>
        <ecNumber evidence="4">5.4.99.-</ecNumber>
    </recommendedName>
</protein>
<dbReference type="Gene3D" id="3.30.70.580">
    <property type="entry name" value="Pseudouridine synthase I, catalytic domain, N-terminal subdomain"/>
    <property type="match status" value="1"/>
</dbReference>
<dbReference type="AlphaFoldDB" id="C6XLQ6"/>
<dbReference type="Pfam" id="PF00849">
    <property type="entry name" value="PseudoU_synth_2"/>
    <property type="match status" value="1"/>
</dbReference>
<dbReference type="GO" id="GO:0140098">
    <property type="term" value="F:catalytic activity, acting on RNA"/>
    <property type="evidence" value="ECO:0007669"/>
    <property type="project" value="UniProtKB-ARBA"/>
</dbReference>
<sequence length="247" mass="27453">MSGNAKPVRLDKLLSNMGYGTRKEIDALARYQRILLGDKGFKSGSDKVTPNEDLQNRLTIDDKPVDPLPGFAVMLNKPAGVTCSRKDSGTLITELFPSRWDKRDPLLSPIGRLDKETSGLLLLTDDGQLNHRVSSPKTQTPKRYHVILDRDLNGDEDSIFAAGELMLESETKPLLPAELSALGKREAILTLHEGRYHQVRRMFAAVGNHVNALHRESIGGLTLPEDLQQGQWRIMSETDISAIFNTD</sequence>
<dbReference type="PROSITE" id="PS50889">
    <property type="entry name" value="S4"/>
    <property type="match status" value="1"/>
</dbReference>
<dbReference type="Gene3D" id="3.30.70.1560">
    <property type="entry name" value="Alpha-L RNA-binding motif"/>
    <property type="match status" value="1"/>
</dbReference>
<dbReference type="PANTHER" id="PTHR47683:SF2">
    <property type="entry name" value="RNA-BINDING S4 DOMAIN-CONTAINING PROTEIN"/>
    <property type="match status" value="1"/>
</dbReference>
<dbReference type="InterPro" id="IPR042092">
    <property type="entry name" value="PsdUridine_s_RsuA/RluB/E/F_cat"/>
</dbReference>
<proteinExistence type="inferred from homology"/>
<dbReference type="InterPro" id="IPR020094">
    <property type="entry name" value="TruA/RsuA/RluB/E/F_N"/>
</dbReference>
<keyword evidence="2 4" id="KW-0413">Isomerase</keyword>
<dbReference type="CDD" id="cd02553">
    <property type="entry name" value="PseudoU_synth_RsuA"/>
    <property type="match status" value="1"/>
</dbReference>
<dbReference type="Gene3D" id="3.10.290.10">
    <property type="entry name" value="RNA-binding S4 domain"/>
    <property type="match status" value="1"/>
</dbReference>
<gene>
    <name evidence="6" type="ordered locus">Hbal_0260</name>
</gene>
<name>C6XLQ6_HIRBI</name>
<dbReference type="InterPro" id="IPR020103">
    <property type="entry name" value="PsdUridine_synth_cat_dom_sf"/>
</dbReference>
<comment type="similarity">
    <text evidence="1 4">Belongs to the pseudouridine synthase RsuA family.</text>
</comment>
<evidence type="ECO:0000259" key="5">
    <source>
        <dbReference type="Pfam" id="PF00849"/>
    </source>
</evidence>
<dbReference type="GO" id="GO:0001522">
    <property type="term" value="P:pseudouridine synthesis"/>
    <property type="evidence" value="ECO:0007669"/>
    <property type="project" value="InterPro"/>
</dbReference>
<dbReference type="InterPro" id="IPR018496">
    <property type="entry name" value="PsdUridine_synth_RsuA/RluB_CS"/>
</dbReference>
<dbReference type="EC" id="5.4.99.-" evidence="4"/>
<dbReference type="PROSITE" id="PS01149">
    <property type="entry name" value="PSI_RSU"/>
    <property type="match status" value="1"/>
</dbReference>
<dbReference type="Proteomes" id="UP000002745">
    <property type="component" value="Chromosome"/>
</dbReference>
<evidence type="ECO:0000256" key="1">
    <source>
        <dbReference type="ARBA" id="ARBA00008348"/>
    </source>
</evidence>
<dbReference type="EMBL" id="CP001678">
    <property type="protein sequence ID" value="ACT57962.1"/>
    <property type="molecule type" value="Genomic_DNA"/>
</dbReference>
<dbReference type="GO" id="GO:0006364">
    <property type="term" value="P:rRNA processing"/>
    <property type="evidence" value="ECO:0007669"/>
    <property type="project" value="UniProtKB-ARBA"/>
</dbReference>
<dbReference type="GO" id="GO:0003723">
    <property type="term" value="F:RNA binding"/>
    <property type="evidence" value="ECO:0007669"/>
    <property type="project" value="UniProtKB-KW"/>
</dbReference>
<dbReference type="InterPro" id="IPR000748">
    <property type="entry name" value="PsdUridine_synth_RsuA/RluB/E/F"/>
</dbReference>
<dbReference type="GO" id="GO:0009982">
    <property type="term" value="F:pseudouridine synthase activity"/>
    <property type="evidence" value="ECO:0007669"/>
    <property type="project" value="InterPro"/>
</dbReference>
<keyword evidence="3" id="KW-0694">RNA-binding</keyword>
<evidence type="ECO:0000256" key="3">
    <source>
        <dbReference type="PROSITE-ProRule" id="PRU00182"/>
    </source>
</evidence>
<keyword evidence="7" id="KW-1185">Reference proteome</keyword>
<evidence type="ECO:0000313" key="7">
    <source>
        <dbReference type="Proteomes" id="UP000002745"/>
    </source>
</evidence>
<dbReference type="InterPro" id="IPR036986">
    <property type="entry name" value="S4_RNA-bd_sf"/>
</dbReference>